<keyword evidence="4" id="KW-0464">Manganese</keyword>
<keyword evidence="2" id="KW-0378">Hydrolase</keyword>
<comment type="caution">
    <text evidence="5">The sequence shown here is derived from an EMBL/GenBank/DDBJ whole genome shotgun (WGS) entry which is preliminary data.</text>
</comment>
<evidence type="ECO:0000256" key="4">
    <source>
        <dbReference type="PIRSR" id="PIRSR604808-2"/>
    </source>
</evidence>
<sequence length="115" mass="13161">MTLRLLSWNVRGHNNPRKREVCKNLLKEWKCDTVCFQETKVSTIDCAFVRSLWGSPFTDWTVLDAMQSSGGVLLIWDKRVFEKLDVIALVLLIELSNGGRVIVLRVLQVSSLLKN</sequence>
<evidence type="ECO:0000256" key="2">
    <source>
        <dbReference type="ARBA" id="ARBA00022801"/>
    </source>
</evidence>
<dbReference type="Gene3D" id="3.60.10.10">
    <property type="entry name" value="Endonuclease/exonuclease/phosphatase"/>
    <property type="match status" value="1"/>
</dbReference>
<keyword evidence="1 4" id="KW-0479">Metal-binding</keyword>
<dbReference type="AlphaFoldDB" id="A0AAN7F7Q4"/>
<dbReference type="InterPro" id="IPR036691">
    <property type="entry name" value="Endo/exonu/phosph_ase_sf"/>
</dbReference>
<evidence type="ECO:0008006" key="7">
    <source>
        <dbReference type="Google" id="ProtNLM"/>
    </source>
</evidence>
<dbReference type="Proteomes" id="UP001324115">
    <property type="component" value="Unassembled WGS sequence"/>
</dbReference>
<dbReference type="PANTHER" id="PTHR22748">
    <property type="entry name" value="AP ENDONUCLEASE"/>
    <property type="match status" value="1"/>
</dbReference>
<keyword evidence="6" id="KW-1185">Reference proteome</keyword>
<dbReference type="GO" id="GO:0003906">
    <property type="term" value="F:DNA-(apurinic or apyrimidinic site) endonuclease activity"/>
    <property type="evidence" value="ECO:0007669"/>
    <property type="project" value="TreeGrafter"/>
</dbReference>
<dbReference type="GO" id="GO:0046872">
    <property type="term" value="F:metal ion binding"/>
    <property type="evidence" value="ECO:0007669"/>
    <property type="project" value="UniProtKB-KW"/>
</dbReference>
<dbReference type="PANTHER" id="PTHR22748:SF19">
    <property type="entry name" value="ENDONUCLEASE_EXONUCLEASE_PHOSPHATASE DOMAIN-CONTAINING PROTEIN"/>
    <property type="match status" value="1"/>
</dbReference>
<evidence type="ECO:0000313" key="5">
    <source>
        <dbReference type="EMBL" id="KAK4587583.1"/>
    </source>
</evidence>
<name>A0AAN7F7Q4_QUERU</name>
<evidence type="ECO:0000256" key="3">
    <source>
        <dbReference type="ARBA" id="ARBA00022842"/>
    </source>
</evidence>
<keyword evidence="3 4" id="KW-0460">Magnesium</keyword>
<evidence type="ECO:0000313" key="6">
    <source>
        <dbReference type="Proteomes" id="UP001324115"/>
    </source>
</evidence>
<proteinExistence type="predicted"/>
<dbReference type="GO" id="GO:0005634">
    <property type="term" value="C:nucleus"/>
    <property type="evidence" value="ECO:0007669"/>
    <property type="project" value="TreeGrafter"/>
</dbReference>
<protein>
    <recommendedName>
        <fullName evidence="7">Endonuclease/exonuclease/phosphatase domain-containing protein</fullName>
    </recommendedName>
</protein>
<dbReference type="GO" id="GO:0006284">
    <property type="term" value="P:base-excision repair"/>
    <property type="evidence" value="ECO:0007669"/>
    <property type="project" value="TreeGrafter"/>
</dbReference>
<organism evidence="5 6">
    <name type="scientific">Quercus rubra</name>
    <name type="common">Northern red oak</name>
    <name type="synonym">Quercus borealis</name>
    <dbReference type="NCBI Taxonomy" id="3512"/>
    <lineage>
        <taxon>Eukaryota</taxon>
        <taxon>Viridiplantae</taxon>
        <taxon>Streptophyta</taxon>
        <taxon>Embryophyta</taxon>
        <taxon>Tracheophyta</taxon>
        <taxon>Spermatophyta</taxon>
        <taxon>Magnoliopsida</taxon>
        <taxon>eudicotyledons</taxon>
        <taxon>Gunneridae</taxon>
        <taxon>Pentapetalae</taxon>
        <taxon>rosids</taxon>
        <taxon>fabids</taxon>
        <taxon>Fagales</taxon>
        <taxon>Fagaceae</taxon>
        <taxon>Quercus</taxon>
    </lineage>
</organism>
<dbReference type="GO" id="GO:0008081">
    <property type="term" value="F:phosphoric diester hydrolase activity"/>
    <property type="evidence" value="ECO:0007669"/>
    <property type="project" value="TreeGrafter"/>
</dbReference>
<evidence type="ECO:0000256" key="1">
    <source>
        <dbReference type="ARBA" id="ARBA00022723"/>
    </source>
</evidence>
<dbReference type="InterPro" id="IPR004808">
    <property type="entry name" value="AP_endonuc_1"/>
</dbReference>
<comment type="cofactor">
    <cofactor evidence="4">
        <name>Mg(2+)</name>
        <dbReference type="ChEBI" id="CHEBI:18420"/>
    </cofactor>
    <cofactor evidence="4">
        <name>Mn(2+)</name>
        <dbReference type="ChEBI" id="CHEBI:29035"/>
    </cofactor>
    <text evidence="4">Probably binds two magnesium or manganese ions per subunit.</text>
</comment>
<gene>
    <name evidence="5" type="ORF">RGQ29_018835</name>
</gene>
<feature type="binding site" evidence="4">
    <location>
        <position position="9"/>
    </location>
    <ligand>
        <name>Mg(2+)</name>
        <dbReference type="ChEBI" id="CHEBI:18420"/>
        <label>1</label>
    </ligand>
</feature>
<feature type="binding site" evidence="4">
    <location>
        <position position="38"/>
    </location>
    <ligand>
        <name>Mg(2+)</name>
        <dbReference type="ChEBI" id="CHEBI:18420"/>
        <label>1</label>
    </ligand>
</feature>
<dbReference type="EMBL" id="JAXUIC010000005">
    <property type="protein sequence ID" value="KAK4587583.1"/>
    <property type="molecule type" value="Genomic_DNA"/>
</dbReference>
<reference evidence="5 6" key="1">
    <citation type="journal article" date="2023" name="G3 (Bethesda)">
        <title>A haplotype-resolved chromosome-scale genome for Quercus rubra L. provides insights into the genetics of adaptive traits for red oak species.</title>
        <authorList>
            <person name="Kapoor B."/>
            <person name="Jenkins J."/>
            <person name="Schmutz J."/>
            <person name="Zhebentyayeva T."/>
            <person name="Kuelheim C."/>
            <person name="Coggeshall M."/>
            <person name="Heim C."/>
            <person name="Lasky J.R."/>
            <person name="Leites L."/>
            <person name="Islam-Faridi N."/>
            <person name="Romero-Severson J."/>
            <person name="DeLeo V.L."/>
            <person name="Lucas S.M."/>
            <person name="Lazic D."/>
            <person name="Gailing O."/>
            <person name="Carlson J."/>
            <person name="Staton M."/>
        </authorList>
    </citation>
    <scope>NUCLEOTIDE SEQUENCE [LARGE SCALE GENOMIC DNA]</scope>
    <source>
        <strain evidence="5">Pseudo-F2</strain>
    </source>
</reference>
<dbReference type="GO" id="GO:0008311">
    <property type="term" value="F:double-stranded DNA 3'-5' DNA exonuclease activity"/>
    <property type="evidence" value="ECO:0007669"/>
    <property type="project" value="TreeGrafter"/>
</dbReference>
<dbReference type="SUPFAM" id="SSF56219">
    <property type="entry name" value="DNase I-like"/>
    <property type="match status" value="1"/>
</dbReference>
<accession>A0AAN7F7Q4</accession>